<dbReference type="InterPro" id="IPR018712">
    <property type="entry name" value="Tle1-like_cat"/>
</dbReference>
<feature type="domain" description="T6SS Phospholipase effector Tle1-like catalytic" evidence="1">
    <location>
        <begin position="8"/>
        <end position="135"/>
    </location>
</feature>
<evidence type="ECO:0000313" key="2">
    <source>
        <dbReference type="EMBL" id="KMK51595.1"/>
    </source>
</evidence>
<dbReference type="AlphaFoldDB" id="A0A0J5P740"/>
<feature type="domain" description="T6SS Phospholipase effector Tle1-like catalytic" evidence="1">
    <location>
        <begin position="140"/>
        <end position="265"/>
    </location>
</feature>
<dbReference type="Pfam" id="PF09994">
    <property type="entry name" value="T6SS_Tle1-like_cat"/>
    <property type="match status" value="2"/>
</dbReference>
<protein>
    <recommendedName>
        <fullName evidence="1">T6SS Phospholipase effector Tle1-like catalytic domain-containing protein</fullName>
    </recommendedName>
</protein>
<dbReference type="RefSeq" id="WP_047976748.1">
    <property type="nucleotide sequence ID" value="NZ_JWIZ01000027.1"/>
</dbReference>
<name>A0A0J5P740_9PAST</name>
<dbReference type="PANTHER" id="PTHR33840:SF1">
    <property type="entry name" value="TLE1 PHOSPHOLIPASE DOMAIN-CONTAINING PROTEIN"/>
    <property type="match status" value="1"/>
</dbReference>
<evidence type="ECO:0000313" key="3">
    <source>
        <dbReference type="Proteomes" id="UP000036270"/>
    </source>
</evidence>
<organism evidence="2 3">
    <name type="scientific">Muribacter muris</name>
    <dbReference type="NCBI Taxonomy" id="67855"/>
    <lineage>
        <taxon>Bacteria</taxon>
        <taxon>Pseudomonadati</taxon>
        <taxon>Pseudomonadota</taxon>
        <taxon>Gammaproteobacteria</taxon>
        <taxon>Pasteurellales</taxon>
        <taxon>Pasteurellaceae</taxon>
        <taxon>Muribacter</taxon>
    </lineage>
</organism>
<keyword evidence="3" id="KW-1185">Reference proteome</keyword>
<dbReference type="STRING" id="67855.RO21_05270"/>
<accession>A0A0J5P740</accession>
<sequence length="506" mass="55967">MNCKVIRIGVFFDGTGNNLTNDQAANKASNIAKLYQLYSPLYQAGSAPDAGPFLIGQSASECKIITTAVYIEGLGTQANQPDNLTGLGIGSGGAKRIQLAVSKIDDIRKQFPKEEYKCYIDVFGFSRGASLARHFINEMHRNEKYKESSFLFKFIGLFDTVASFGKAGDNKNYKPITDKGSEGWTFWHETLGITPSAKKYEPYNFNLAPHSAEQIVHLVALDEYRENFPLTDTEGAGRTYYLIGAHSDVGGGYESMTVERLFEYALQKPRQATLTPLPPPTNGIAIGENWHADWVNYQEVEPTYEGNKNILKYTGQRTVSNDLQQIGLIMMYNLAVKSGVPLLPFSLTMDAALQAKLIRQIAYTPYQPTTQALNRHSPALAPLLGNGSSWSETLKAYCITAIEDPAGLNQALGHHTTFAYPDNPAQDSVFHHRQPDHLRILAQYAHNSACTPEAHGLNPPPIGFKHRQTAYLGESISNSAYYLNPQNPPVRVVWRNQAALAVVNEE</sequence>
<dbReference type="PANTHER" id="PTHR33840">
    <property type="match status" value="1"/>
</dbReference>
<dbReference type="Proteomes" id="UP000036270">
    <property type="component" value="Unassembled WGS sequence"/>
</dbReference>
<dbReference type="EMBL" id="JWIZ01000027">
    <property type="protein sequence ID" value="KMK51595.1"/>
    <property type="molecule type" value="Genomic_DNA"/>
</dbReference>
<evidence type="ECO:0000259" key="1">
    <source>
        <dbReference type="Pfam" id="PF09994"/>
    </source>
</evidence>
<proteinExistence type="predicted"/>
<comment type="caution">
    <text evidence="2">The sequence shown here is derived from an EMBL/GenBank/DDBJ whole genome shotgun (WGS) entry which is preliminary data.</text>
</comment>
<dbReference type="PATRIC" id="fig|67855.3.peg.919"/>
<gene>
    <name evidence="2" type="ORF">RO21_05270</name>
</gene>
<reference evidence="2 3" key="1">
    <citation type="submission" date="2014-12" db="EMBL/GenBank/DDBJ databases">
        <title>Reclassification of Actinobacillus muris as Muribacter muris.</title>
        <authorList>
            <person name="Christensen H."/>
            <person name="Nicklas W."/>
            <person name="Bisgaard M."/>
        </authorList>
    </citation>
    <scope>NUCLEOTIDE SEQUENCE [LARGE SCALE GENOMIC DNA]</scope>
    <source>
        <strain evidence="2 3">Ackerman80-443D</strain>
    </source>
</reference>